<dbReference type="RefSeq" id="XP_009162054.1">
    <property type="nucleotide sequence ID" value="XM_009163790.1"/>
</dbReference>
<evidence type="ECO:0000256" key="6">
    <source>
        <dbReference type="SAM" id="Coils"/>
    </source>
</evidence>
<keyword evidence="3 7" id="KW-0812">Transmembrane</keyword>
<evidence type="ECO:0000256" key="7">
    <source>
        <dbReference type="SAM" id="Phobius"/>
    </source>
</evidence>
<evidence type="ECO:0000256" key="1">
    <source>
        <dbReference type="ARBA" id="ARBA00004141"/>
    </source>
</evidence>
<keyword evidence="4 7" id="KW-1133">Transmembrane helix</keyword>
<dbReference type="EMBL" id="KL596619">
    <property type="protein sequence ID" value="KER34286.1"/>
    <property type="molecule type" value="Genomic_DNA"/>
</dbReference>
<proteinExistence type="inferred from homology"/>
<evidence type="ECO:0000256" key="5">
    <source>
        <dbReference type="ARBA" id="ARBA00023136"/>
    </source>
</evidence>
<comment type="subcellular location">
    <subcellularLocation>
        <location evidence="1">Membrane</location>
        <topology evidence="1">Multi-pass membrane protein</topology>
    </subcellularLocation>
</comment>
<dbReference type="InterPro" id="IPR012926">
    <property type="entry name" value="TMEM120A/B"/>
</dbReference>
<dbReference type="PANTHER" id="PTHR21433">
    <property type="entry name" value="TRANSMEMBRANE PROTEIN INDUCED BY TUMOR NECROSIS FACTOR ALPHA"/>
    <property type="match status" value="1"/>
</dbReference>
<sequence length="385" mass="44992">MPDFDKIQEEFEKQWRIMKGKHSSYLSSVETMKTAQSNCSQSVKHCKSYMQFLNNEISRLEKSATTEEKKKLAGVKLELQRKEVEMRNVEDVLPRRPGLYLRIVLGALNISLSSKQDKFAYKNDYEQFKIVVSAICAVLTFLLYFFIQSRVLDTVFHFLLVWYYCTLTIRERILIANGSRIKGWWNIYHFISTASAGIMLIWPRSQSYDEFRDQFMLFSLCMSIVHCFQYQYQIGCLYKLRALGEIHPMYITIDGFKSWMFKRLTFILPFLYGVYAFEMYNAYCLYEISRQPYCQEWQVLAVALLDAIRAMGNLITMGLVIRQKFRSISAVEFYRLKSQYHFSQPSKGSSGDESVFAVNKGDVIESNLLPPDETCAVQRQPTADS</sequence>
<gene>
    <name evidence="8" type="ORF">T265_00133</name>
</gene>
<feature type="transmembrane region" description="Helical" evidence="7">
    <location>
        <begin position="185"/>
        <end position="203"/>
    </location>
</feature>
<dbReference type="OrthoDB" id="2015098at2759"/>
<dbReference type="Proteomes" id="UP000054324">
    <property type="component" value="Unassembled WGS sequence"/>
</dbReference>
<evidence type="ECO:0000256" key="3">
    <source>
        <dbReference type="ARBA" id="ARBA00022692"/>
    </source>
</evidence>
<name>A0A075A4I9_OPIVI</name>
<dbReference type="Pfam" id="PF07851">
    <property type="entry name" value="TMEM120A-B"/>
    <property type="match status" value="1"/>
</dbReference>
<dbReference type="KEGG" id="ovi:T265_00133"/>
<evidence type="ECO:0000313" key="9">
    <source>
        <dbReference type="Proteomes" id="UP000054324"/>
    </source>
</evidence>
<keyword evidence="9" id="KW-1185">Reference proteome</keyword>
<evidence type="ECO:0000256" key="2">
    <source>
        <dbReference type="ARBA" id="ARBA00009700"/>
    </source>
</evidence>
<dbReference type="GeneID" id="20314321"/>
<keyword evidence="6" id="KW-0175">Coiled coil</keyword>
<accession>A0A075A4I9</accession>
<protein>
    <recommendedName>
        <fullName evidence="10">TMPIT-like protein</fullName>
    </recommendedName>
</protein>
<dbReference type="CTD" id="20314321"/>
<comment type="similarity">
    <text evidence="2">Belongs to the TMEM120 family.</text>
</comment>
<dbReference type="PANTHER" id="PTHR21433:SF0">
    <property type="entry name" value="TRANSMEMBRANE PROTEIN 120 HOMOLOG"/>
    <property type="match status" value="1"/>
</dbReference>
<evidence type="ECO:0008006" key="10">
    <source>
        <dbReference type="Google" id="ProtNLM"/>
    </source>
</evidence>
<reference evidence="8 9" key="1">
    <citation type="submission" date="2013-11" db="EMBL/GenBank/DDBJ databases">
        <title>Opisthorchis viverrini - life in the bile duct.</title>
        <authorList>
            <person name="Young N.D."/>
            <person name="Nagarajan N."/>
            <person name="Lin S.J."/>
            <person name="Korhonen P.K."/>
            <person name="Jex A.R."/>
            <person name="Hall R.S."/>
            <person name="Safavi-Hemami H."/>
            <person name="Kaewkong W."/>
            <person name="Bertrand D."/>
            <person name="Gao S."/>
            <person name="Seet Q."/>
            <person name="Wongkham S."/>
            <person name="Teh B.T."/>
            <person name="Wongkham C."/>
            <person name="Intapan P.M."/>
            <person name="Maleewong W."/>
            <person name="Yang X."/>
            <person name="Hu M."/>
            <person name="Wang Z."/>
            <person name="Hofmann A."/>
            <person name="Sternberg P.W."/>
            <person name="Tan P."/>
            <person name="Wang J."/>
            <person name="Gasser R.B."/>
        </authorList>
    </citation>
    <scope>NUCLEOTIDE SEQUENCE [LARGE SCALE GENOMIC DNA]</scope>
</reference>
<evidence type="ECO:0000313" key="8">
    <source>
        <dbReference type="EMBL" id="KER34286.1"/>
    </source>
</evidence>
<feature type="transmembrane region" description="Helical" evidence="7">
    <location>
        <begin position="128"/>
        <end position="148"/>
    </location>
</feature>
<feature type="transmembrane region" description="Helical" evidence="7">
    <location>
        <begin position="259"/>
        <end position="277"/>
    </location>
</feature>
<feature type="coiled-coil region" evidence="6">
    <location>
        <begin position="50"/>
        <end position="92"/>
    </location>
</feature>
<dbReference type="AlphaFoldDB" id="A0A075A4I9"/>
<keyword evidence="5 7" id="KW-0472">Membrane</keyword>
<organism evidence="8 9">
    <name type="scientific">Opisthorchis viverrini</name>
    <name type="common">Southeast Asian liver fluke</name>
    <dbReference type="NCBI Taxonomy" id="6198"/>
    <lineage>
        <taxon>Eukaryota</taxon>
        <taxon>Metazoa</taxon>
        <taxon>Spiralia</taxon>
        <taxon>Lophotrochozoa</taxon>
        <taxon>Platyhelminthes</taxon>
        <taxon>Trematoda</taxon>
        <taxon>Digenea</taxon>
        <taxon>Opisthorchiida</taxon>
        <taxon>Opisthorchiata</taxon>
        <taxon>Opisthorchiidae</taxon>
        <taxon>Opisthorchis</taxon>
    </lineage>
</organism>
<evidence type="ECO:0000256" key="4">
    <source>
        <dbReference type="ARBA" id="ARBA00022989"/>
    </source>
</evidence>
<dbReference type="GO" id="GO:0016020">
    <property type="term" value="C:membrane"/>
    <property type="evidence" value="ECO:0007669"/>
    <property type="project" value="UniProtKB-SubCell"/>
</dbReference>
<feature type="transmembrane region" description="Helical" evidence="7">
    <location>
        <begin position="297"/>
        <end position="321"/>
    </location>
</feature>
<feature type="transmembrane region" description="Helical" evidence="7">
    <location>
        <begin position="154"/>
        <end position="173"/>
    </location>
</feature>